<feature type="compositionally biased region" description="Basic and acidic residues" evidence="1">
    <location>
        <begin position="41"/>
        <end position="53"/>
    </location>
</feature>
<feature type="signal peptide" evidence="2">
    <location>
        <begin position="1"/>
        <end position="24"/>
    </location>
</feature>
<keyword evidence="5" id="KW-1185">Reference proteome</keyword>
<organism evidence="4 5">
    <name type="scientific">Acidovorax facilis</name>
    <dbReference type="NCBI Taxonomy" id="12917"/>
    <lineage>
        <taxon>Bacteria</taxon>
        <taxon>Pseudomonadati</taxon>
        <taxon>Pseudomonadota</taxon>
        <taxon>Betaproteobacteria</taxon>
        <taxon>Burkholderiales</taxon>
        <taxon>Comamonadaceae</taxon>
        <taxon>Acidovorax</taxon>
    </lineage>
</organism>
<evidence type="ECO:0000259" key="3">
    <source>
        <dbReference type="Pfam" id="PF13670"/>
    </source>
</evidence>
<accession>A0ABV8D5L7</accession>
<evidence type="ECO:0000313" key="5">
    <source>
        <dbReference type="Proteomes" id="UP001595693"/>
    </source>
</evidence>
<dbReference type="RefSeq" id="WP_055399544.1">
    <property type="nucleotide sequence ID" value="NZ_CP192460.1"/>
</dbReference>
<dbReference type="EMBL" id="JBHSAJ010000006">
    <property type="protein sequence ID" value="MFC3933673.1"/>
    <property type="molecule type" value="Genomic_DNA"/>
</dbReference>
<keyword evidence="2" id="KW-0732">Signal</keyword>
<feature type="chain" id="PRO_5047460312" evidence="2">
    <location>
        <begin position="25"/>
        <end position="114"/>
    </location>
</feature>
<feature type="domain" description="PepSY" evidence="3">
    <location>
        <begin position="48"/>
        <end position="110"/>
    </location>
</feature>
<reference evidence="5" key="1">
    <citation type="journal article" date="2019" name="Int. J. Syst. Evol. Microbiol.">
        <title>The Global Catalogue of Microorganisms (GCM) 10K type strain sequencing project: providing services to taxonomists for standard genome sequencing and annotation.</title>
        <authorList>
            <consortium name="The Broad Institute Genomics Platform"/>
            <consortium name="The Broad Institute Genome Sequencing Center for Infectious Disease"/>
            <person name="Wu L."/>
            <person name="Ma J."/>
        </authorList>
    </citation>
    <scope>NUCLEOTIDE SEQUENCE [LARGE SCALE GENOMIC DNA]</scope>
    <source>
        <strain evidence="5">CCUG 2113</strain>
    </source>
</reference>
<evidence type="ECO:0000313" key="4">
    <source>
        <dbReference type="EMBL" id="MFC3933673.1"/>
    </source>
</evidence>
<proteinExistence type="predicted"/>
<gene>
    <name evidence="4" type="ORF">ACFOW3_03455</name>
</gene>
<evidence type="ECO:0000256" key="1">
    <source>
        <dbReference type="SAM" id="MobiDB-lite"/>
    </source>
</evidence>
<sequence>MNHAVRNVAASAVGALALAVSALAAEADKPPVQSAGPSSFSRERTEDVCTREPRSQWLPEAEMRLLAEFRGYKIATFKIANGSCYEIYGFKSGNMVEAYFDPVTSKLVRQNIAK</sequence>
<name>A0ABV8D5L7_9BURK</name>
<protein>
    <submittedName>
        <fullName evidence="4">PepSY domain-containing protein</fullName>
    </submittedName>
</protein>
<dbReference type="InterPro" id="IPR025711">
    <property type="entry name" value="PepSY"/>
</dbReference>
<feature type="region of interest" description="Disordered" evidence="1">
    <location>
        <begin position="27"/>
        <end position="53"/>
    </location>
</feature>
<comment type="caution">
    <text evidence="4">The sequence shown here is derived from an EMBL/GenBank/DDBJ whole genome shotgun (WGS) entry which is preliminary data.</text>
</comment>
<dbReference type="Pfam" id="PF13670">
    <property type="entry name" value="PepSY_2"/>
    <property type="match status" value="1"/>
</dbReference>
<dbReference type="Proteomes" id="UP001595693">
    <property type="component" value="Unassembled WGS sequence"/>
</dbReference>
<evidence type="ECO:0000256" key="2">
    <source>
        <dbReference type="SAM" id="SignalP"/>
    </source>
</evidence>